<keyword evidence="8" id="KW-0472">Membrane</keyword>
<evidence type="ECO:0000256" key="4">
    <source>
        <dbReference type="ARBA" id="ARBA00022723"/>
    </source>
</evidence>
<feature type="chain" id="PRO_5034765810" description="Cytochrome P450" evidence="9">
    <location>
        <begin position="27"/>
        <end position="407"/>
    </location>
</feature>
<evidence type="ECO:0000256" key="5">
    <source>
        <dbReference type="ARBA" id="ARBA00022989"/>
    </source>
</evidence>
<protein>
    <recommendedName>
        <fullName evidence="12">Cytochrome P450</fullName>
    </recommendedName>
</protein>
<evidence type="ECO:0000313" key="11">
    <source>
        <dbReference type="Proteomes" id="UP000521943"/>
    </source>
</evidence>
<dbReference type="GO" id="GO:0016020">
    <property type="term" value="C:membrane"/>
    <property type="evidence" value="ECO:0007669"/>
    <property type="project" value="UniProtKB-SubCell"/>
</dbReference>
<dbReference type="GO" id="GO:0005506">
    <property type="term" value="F:iron ion binding"/>
    <property type="evidence" value="ECO:0007669"/>
    <property type="project" value="InterPro"/>
</dbReference>
<organism evidence="10 11">
    <name type="scientific">Ephemerocybe angulata</name>
    <dbReference type="NCBI Taxonomy" id="980116"/>
    <lineage>
        <taxon>Eukaryota</taxon>
        <taxon>Fungi</taxon>
        <taxon>Dikarya</taxon>
        <taxon>Basidiomycota</taxon>
        <taxon>Agaricomycotina</taxon>
        <taxon>Agaricomycetes</taxon>
        <taxon>Agaricomycetidae</taxon>
        <taxon>Agaricales</taxon>
        <taxon>Agaricineae</taxon>
        <taxon>Psathyrellaceae</taxon>
        <taxon>Ephemerocybe</taxon>
    </lineage>
</organism>
<proteinExistence type="predicted"/>
<keyword evidence="9" id="KW-0732">Signal</keyword>
<dbReference type="InterPro" id="IPR036396">
    <property type="entry name" value="Cyt_P450_sf"/>
</dbReference>
<dbReference type="AlphaFoldDB" id="A0A8H6MAQ3"/>
<dbReference type="GO" id="GO:0004497">
    <property type="term" value="F:monooxygenase activity"/>
    <property type="evidence" value="ECO:0007669"/>
    <property type="project" value="InterPro"/>
</dbReference>
<sequence>MLLTIAFALLVAALSVFLCSVLKSQGDISIAHSNLDSIRACLSGEGSTIGQLLQERSRANTRLLKAFRLSNTFVSGDEEVHSTFVTHAKGLLKDANKVGWRRFRDLATRAIEHEFESLDHGATLHFDVFIQSVCLRVILVGLLGVDASVESFAQDDIATVTSHINHLWSLSKQPQDIPSHLLPNLSASLRRLVPDTDRYPNPVDFVIPSWETLWRVVAIAVAHSSHDTGMSEAMSRLYARPDIKTFNSEGSGVSPKNIVDETMRMYPPSKHIGRMKLRPFARLLPSFLIQFIDTFTSDALRQKVSADVNGVQQSIAIWGEDANTFNPSRFTNTGSSSLSKEQRDAHSYVFGGGPLRCIGASWAPVAAAVMCSAVLSLTGEEQEEVRIVRGETIGSRSGWGDWFVEKI</sequence>
<name>A0A8H6MAQ3_9AGAR</name>
<dbReference type="EMBL" id="JACGCI010000019">
    <property type="protein sequence ID" value="KAF6758241.1"/>
    <property type="molecule type" value="Genomic_DNA"/>
</dbReference>
<keyword evidence="3" id="KW-0812">Transmembrane</keyword>
<dbReference type="OrthoDB" id="10029320at2759"/>
<dbReference type="PANTHER" id="PTHR24282:SF211">
    <property type="entry name" value="CYTOCHROME P450-RELATED"/>
    <property type="match status" value="1"/>
</dbReference>
<gene>
    <name evidence="10" type="ORF">DFP72DRAFT_888465</name>
</gene>
<reference evidence="10 11" key="1">
    <citation type="submission" date="2020-07" db="EMBL/GenBank/DDBJ databases">
        <title>Comparative genomics of pyrophilous fungi reveals a link between fire events and developmental genes.</title>
        <authorList>
            <consortium name="DOE Joint Genome Institute"/>
            <person name="Steindorff A.S."/>
            <person name="Carver A."/>
            <person name="Calhoun S."/>
            <person name="Stillman K."/>
            <person name="Liu H."/>
            <person name="Lipzen A."/>
            <person name="Pangilinan J."/>
            <person name="Labutti K."/>
            <person name="Bruns T.D."/>
            <person name="Grigoriev I.V."/>
        </authorList>
    </citation>
    <scope>NUCLEOTIDE SEQUENCE [LARGE SCALE GENOMIC DNA]</scope>
    <source>
        <strain evidence="10 11">CBS 144469</strain>
    </source>
</reference>
<keyword evidence="5" id="KW-1133">Transmembrane helix</keyword>
<evidence type="ECO:0000256" key="9">
    <source>
        <dbReference type="SAM" id="SignalP"/>
    </source>
</evidence>
<feature type="signal peptide" evidence="9">
    <location>
        <begin position="1"/>
        <end position="26"/>
    </location>
</feature>
<keyword evidence="4" id="KW-0479">Metal-binding</keyword>
<keyword evidence="2" id="KW-0349">Heme</keyword>
<evidence type="ECO:0000256" key="1">
    <source>
        <dbReference type="ARBA" id="ARBA00004370"/>
    </source>
</evidence>
<dbReference type="InterPro" id="IPR050665">
    <property type="entry name" value="Cytochrome_P450_Monooxygen"/>
</dbReference>
<dbReference type="Gene3D" id="1.10.630.10">
    <property type="entry name" value="Cytochrome P450"/>
    <property type="match status" value="1"/>
</dbReference>
<evidence type="ECO:0000313" key="10">
    <source>
        <dbReference type="EMBL" id="KAF6758241.1"/>
    </source>
</evidence>
<comment type="caution">
    <text evidence="10">The sequence shown here is derived from an EMBL/GenBank/DDBJ whole genome shotgun (WGS) entry which is preliminary data.</text>
</comment>
<dbReference type="GO" id="GO:0016705">
    <property type="term" value="F:oxidoreductase activity, acting on paired donors, with incorporation or reduction of molecular oxygen"/>
    <property type="evidence" value="ECO:0007669"/>
    <property type="project" value="InterPro"/>
</dbReference>
<evidence type="ECO:0008006" key="12">
    <source>
        <dbReference type="Google" id="ProtNLM"/>
    </source>
</evidence>
<evidence type="ECO:0000256" key="7">
    <source>
        <dbReference type="ARBA" id="ARBA00023004"/>
    </source>
</evidence>
<evidence type="ECO:0000256" key="8">
    <source>
        <dbReference type="ARBA" id="ARBA00023136"/>
    </source>
</evidence>
<evidence type="ECO:0000256" key="6">
    <source>
        <dbReference type="ARBA" id="ARBA00023002"/>
    </source>
</evidence>
<dbReference type="GO" id="GO:0020037">
    <property type="term" value="F:heme binding"/>
    <property type="evidence" value="ECO:0007669"/>
    <property type="project" value="InterPro"/>
</dbReference>
<accession>A0A8H6MAQ3</accession>
<keyword evidence="7" id="KW-0408">Iron</keyword>
<dbReference type="Proteomes" id="UP000521943">
    <property type="component" value="Unassembled WGS sequence"/>
</dbReference>
<dbReference type="SUPFAM" id="SSF48264">
    <property type="entry name" value="Cytochrome P450"/>
    <property type="match status" value="1"/>
</dbReference>
<keyword evidence="6" id="KW-0560">Oxidoreductase</keyword>
<evidence type="ECO:0000256" key="3">
    <source>
        <dbReference type="ARBA" id="ARBA00022692"/>
    </source>
</evidence>
<comment type="subcellular location">
    <subcellularLocation>
        <location evidence="1">Membrane</location>
    </subcellularLocation>
</comment>
<evidence type="ECO:0000256" key="2">
    <source>
        <dbReference type="ARBA" id="ARBA00022617"/>
    </source>
</evidence>
<dbReference type="PANTHER" id="PTHR24282">
    <property type="entry name" value="CYTOCHROME P450 FAMILY MEMBER"/>
    <property type="match status" value="1"/>
</dbReference>
<keyword evidence="11" id="KW-1185">Reference proteome</keyword>